<dbReference type="AlphaFoldDB" id="A0AAJ0FFG5"/>
<dbReference type="GO" id="GO:0008194">
    <property type="term" value="F:UDP-glycosyltransferase activity"/>
    <property type="evidence" value="ECO:0007669"/>
    <property type="project" value="InterPro"/>
</dbReference>
<evidence type="ECO:0008006" key="5">
    <source>
        <dbReference type="Google" id="ProtNLM"/>
    </source>
</evidence>
<dbReference type="PANTHER" id="PTHR48043:SF145">
    <property type="entry name" value="FI06409P-RELATED"/>
    <property type="match status" value="1"/>
</dbReference>
<comment type="caution">
    <text evidence="3">The sequence shown here is derived from an EMBL/GenBank/DDBJ whole genome shotgun (WGS) entry which is preliminary data.</text>
</comment>
<reference evidence="3" key="1">
    <citation type="submission" date="2023-06" db="EMBL/GenBank/DDBJ databases">
        <title>Genome-scale phylogeny and comparative genomics of the fungal order Sordariales.</title>
        <authorList>
            <consortium name="Lawrence Berkeley National Laboratory"/>
            <person name="Hensen N."/>
            <person name="Bonometti L."/>
            <person name="Westerberg I."/>
            <person name="Brannstrom I.O."/>
            <person name="Guillou S."/>
            <person name="Cros-Aarteil S."/>
            <person name="Calhoun S."/>
            <person name="Haridas S."/>
            <person name="Kuo A."/>
            <person name="Mondo S."/>
            <person name="Pangilinan J."/>
            <person name="Riley R."/>
            <person name="Labutti K."/>
            <person name="Andreopoulos B."/>
            <person name="Lipzen A."/>
            <person name="Chen C."/>
            <person name="Yanf M."/>
            <person name="Daum C."/>
            <person name="Ng V."/>
            <person name="Clum A."/>
            <person name="Steindorff A."/>
            <person name="Ohm R."/>
            <person name="Martin F."/>
            <person name="Silar P."/>
            <person name="Natvig D."/>
            <person name="Lalanne C."/>
            <person name="Gautier V."/>
            <person name="Ament-Velasquez S.L."/>
            <person name="Kruys A."/>
            <person name="Hutchinson M.I."/>
            <person name="Powell A.J."/>
            <person name="Barry K."/>
            <person name="Miller A.N."/>
            <person name="Grigoriev I.V."/>
            <person name="Debuchy R."/>
            <person name="Gladieux P."/>
            <person name="Thoren M.H."/>
            <person name="Johannesson H."/>
        </authorList>
    </citation>
    <scope>NUCLEOTIDE SEQUENCE</scope>
    <source>
        <strain evidence="3">PSN4</strain>
    </source>
</reference>
<keyword evidence="4" id="KW-1185">Reference proteome</keyword>
<dbReference type="InterPro" id="IPR050271">
    <property type="entry name" value="UDP-glycosyltransferase"/>
</dbReference>
<name>A0AAJ0FFG5_9PEZI</name>
<accession>A0AAJ0FFG5</accession>
<keyword evidence="1" id="KW-0328">Glycosyltransferase</keyword>
<evidence type="ECO:0000313" key="4">
    <source>
        <dbReference type="Proteomes" id="UP001239445"/>
    </source>
</evidence>
<dbReference type="Proteomes" id="UP001239445">
    <property type="component" value="Unassembled WGS sequence"/>
</dbReference>
<dbReference type="CDD" id="cd03784">
    <property type="entry name" value="GT1_Gtf-like"/>
    <property type="match status" value="1"/>
</dbReference>
<dbReference type="Pfam" id="PF00201">
    <property type="entry name" value="UDPGT"/>
    <property type="match status" value="1"/>
</dbReference>
<dbReference type="SUPFAM" id="SSF53756">
    <property type="entry name" value="UDP-Glycosyltransferase/glycogen phosphorylase"/>
    <property type="match status" value="1"/>
</dbReference>
<evidence type="ECO:0000256" key="1">
    <source>
        <dbReference type="ARBA" id="ARBA00022676"/>
    </source>
</evidence>
<dbReference type="InterPro" id="IPR002213">
    <property type="entry name" value="UDP_glucos_trans"/>
</dbReference>
<evidence type="ECO:0000313" key="3">
    <source>
        <dbReference type="EMBL" id="KAK1759120.1"/>
    </source>
</evidence>
<gene>
    <name evidence="3" type="ORF">QBC47DRAFT_315170</name>
</gene>
<keyword evidence="2" id="KW-0808">Transferase</keyword>
<proteinExistence type="predicted"/>
<dbReference type="PANTHER" id="PTHR48043">
    <property type="entry name" value="EG:EG0003.4 PROTEIN-RELATED"/>
    <property type="match status" value="1"/>
</dbReference>
<evidence type="ECO:0000256" key="2">
    <source>
        <dbReference type="ARBA" id="ARBA00022679"/>
    </source>
</evidence>
<organism evidence="3 4">
    <name type="scientific">Echria macrotheca</name>
    <dbReference type="NCBI Taxonomy" id="438768"/>
    <lineage>
        <taxon>Eukaryota</taxon>
        <taxon>Fungi</taxon>
        <taxon>Dikarya</taxon>
        <taxon>Ascomycota</taxon>
        <taxon>Pezizomycotina</taxon>
        <taxon>Sordariomycetes</taxon>
        <taxon>Sordariomycetidae</taxon>
        <taxon>Sordariales</taxon>
        <taxon>Schizotheciaceae</taxon>
        <taxon>Echria</taxon>
    </lineage>
</organism>
<sequence>MAKVLFLTNSDFGQANVVLAVAHALLVRRGPDVEIHIASFGSLRDPVSKTSEFALRTSGKLGTRQIIFHEIDGISWGPAAWRPEVGYVEINDQVPNFSNALRAVLGISAVMLPWRPEEFLDIYRQLEGIISKVKPDVAVADVLLTPATTLCHYLSLNWVVLAPNTIKDFALPSQPGLAMLWKYPLTCSALPFPLPWSSIPRNIVLCLAAGYGLLTSTRVKNTTRILGQNVDPSIQLITANELGVLRPAPPGLKVLCAISPDLDYPVRVLPPNLEPCGPIVRAVPSLGADEPLNKWLLRRPTIYINLGTHMKASPEEGVEMALALRDVLDHAASSTSALANDEQGEPQILWKLGRKTSRPGEKIERDVFDGEWRGVLDVLTRDMDHDRVRITDWVEAEPKSILESGGVVCSISHGGANSFYEALCAGIPQVLLPAWADCYDFGNRVEMLGIGRWANKQAKPRWMRSELAGCIVDVLFGPEAALIKRRAVELAKRHPEASGRDRAAEKIMALAGSTRSTVDNCETE</sequence>
<dbReference type="EMBL" id="MU839828">
    <property type="protein sequence ID" value="KAK1759120.1"/>
    <property type="molecule type" value="Genomic_DNA"/>
</dbReference>
<dbReference type="Gene3D" id="3.40.50.2000">
    <property type="entry name" value="Glycogen Phosphorylase B"/>
    <property type="match status" value="2"/>
</dbReference>
<protein>
    <recommendedName>
        <fullName evidence="5">Glycosyltransferase</fullName>
    </recommendedName>
</protein>